<feature type="chain" id="PRO_5006902153" evidence="2">
    <location>
        <begin position="27"/>
        <end position="98"/>
    </location>
</feature>
<feature type="signal peptide" evidence="2">
    <location>
        <begin position="1"/>
        <end position="26"/>
    </location>
</feature>
<dbReference type="EMBL" id="LATX01001568">
    <property type="protein sequence ID" value="KTB40581.1"/>
    <property type="molecule type" value="Genomic_DNA"/>
</dbReference>
<evidence type="ECO:0000313" key="4">
    <source>
        <dbReference type="Proteomes" id="UP000054988"/>
    </source>
</evidence>
<proteinExistence type="predicted"/>
<name>A0A0W0FWI0_MONRR</name>
<protein>
    <submittedName>
        <fullName evidence="3">Uncharacterized protein</fullName>
    </submittedName>
</protein>
<evidence type="ECO:0000313" key="3">
    <source>
        <dbReference type="EMBL" id="KTB40581.1"/>
    </source>
</evidence>
<accession>A0A0W0FWI0</accession>
<sequence>MADTAGGDCAAFCCGACCLSIFSALAQWCNTQPYGIRGCGCCDNPKGCCGSCCNKPFNDDNFDEEVKKDMERTRKKENNEQPSATKDMDATAPMQTTS</sequence>
<comment type="caution">
    <text evidence="3">The sequence shown here is derived from an EMBL/GenBank/DDBJ whole genome shotgun (WGS) entry which is preliminary data.</text>
</comment>
<feature type="compositionally biased region" description="Basic and acidic residues" evidence="1">
    <location>
        <begin position="64"/>
        <end position="79"/>
    </location>
</feature>
<keyword evidence="2" id="KW-0732">Signal</keyword>
<organism evidence="3 4">
    <name type="scientific">Moniliophthora roreri</name>
    <name type="common">Frosty pod rot fungus</name>
    <name type="synonym">Monilia roreri</name>
    <dbReference type="NCBI Taxonomy" id="221103"/>
    <lineage>
        <taxon>Eukaryota</taxon>
        <taxon>Fungi</taxon>
        <taxon>Dikarya</taxon>
        <taxon>Basidiomycota</taxon>
        <taxon>Agaricomycotina</taxon>
        <taxon>Agaricomycetes</taxon>
        <taxon>Agaricomycetidae</taxon>
        <taxon>Agaricales</taxon>
        <taxon>Marasmiineae</taxon>
        <taxon>Marasmiaceae</taxon>
        <taxon>Moniliophthora</taxon>
    </lineage>
</organism>
<evidence type="ECO:0000256" key="1">
    <source>
        <dbReference type="SAM" id="MobiDB-lite"/>
    </source>
</evidence>
<gene>
    <name evidence="3" type="ORF">WG66_6829</name>
</gene>
<dbReference type="eggNOG" id="ENOG502SZNZ">
    <property type="taxonomic scope" value="Eukaryota"/>
</dbReference>
<dbReference type="Proteomes" id="UP000054988">
    <property type="component" value="Unassembled WGS sequence"/>
</dbReference>
<feature type="region of interest" description="Disordered" evidence="1">
    <location>
        <begin position="61"/>
        <end position="98"/>
    </location>
</feature>
<reference evidence="3 4" key="1">
    <citation type="submission" date="2015-12" db="EMBL/GenBank/DDBJ databases">
        <title>Draft genome sequence of Moniliophthora roreri, the causal agent of frosty pod rot of cacao.</title>
        <authorList>
            <person name="Aime M.C."/>
            <person name="Diaz-Valderrama J.R."/>
            <person name="Kijpornyongpan T."/>
            <person name="Phillips-Mora W."/>
        </authorList>
    </citation>
    <scope>NUCLEOTIDE SEQUENCE [LARGE SCALE GENOMIC DNA]</scope>
    <source>
        <strain evidence="3 4">MCA 2952</strain>
    </source>
</reference>
<dbReference type="AlphaFoldDB" id="A0A0W0FWI0"/>
<evidence type="ECO:0000256" key="2">
    <source>
        <dbReference type="SAM" id="SignalP"/>
    </source>
</evidence>